<dbReference type="Gene3D" id="1.10.1380.10">
    <property type="entry name" value="Neutral endopeptidase , domain2"/>
    <property type="match status" value="1"/>
</dbReference>
<dbReference type="EMBL" id="JABSTU010000005">
    <property type="protein sequence ID" value="KAH8032025.1"/>
    <property type="molecule type" value="Genomic_DNA"/>
</dbReference>
<proteinExistence type="predicted"/>
<dbReference type="InterPro" id="IPR042089">
    <property type="entry name" value="Peptidase_M13_dom_2"/>
</dbReference>
<dbReference type="OrthoDB" id="6507759at2759"/>
<gene>
    <name evidence="2" type="ORF">HPB51_022773</name>
</gene>
<dbReference type="OMA" id="CYLSEYR"/>
<reference evidence="2" key="1">
    <citation type="journal article" date="2020" name="Cell">
        <title>Large-Scale Comparative Analyses of Tick Genomes Elucidate Their Genetic Diversity and Vector Capacities.</title>
        <authorList>
            <consortium name="Tick Genome and Microbiome Consortium (TIGMIC)"/>
            <person name="Jia N."/>
            <person name="Wang J."/>
            <person name="Shi W."/>
            <person name="Du L."/>
            <person name="Sun Y."/>
            <person name="Zhan W."/>
            <person name="Jiang J.F."/>
            <person name="Wang Q."/>
            <person name="Zhang B."/>
            <person name="Ji P."/>
            <person name="Bell-Sakyi L."/>
            <person name="Cui X.M."/>
            <person name="Yuan T.T."/>
            <person name="Jiang B.G."/>
            <person name="Yang W.F."/>
            <person name="Lam T.T."/>
            <person name="Chang Q.C."/>
            <person name="Ding S.J."/>
            <person name="Wang X.J."/>
            <person name="Zhu J.G."/>
            <person name="Ruan X.D."/>
            <person name="Zhao L."/>
            <person name="Wei J.T."/>
            <person name="Ye R.Z."/>
            <person name="Que T.C."/>
            <person name="Du C.H."/>
            <person name="Zhou Y.H."/>
            <person name="Cheng J.X."/>
            <person name="Dai P.F."/>
            <person name="Guo W.B."/>
            <person name="Han X.H."/>
            <person name="Huang E.J."/>
            <person name="Li L.F."/>
            <person name="Wei W."/>
            <person name="Gao Y.C."/>
            <person name="Liu J.Z."/>
            <person name="Shao H.Z."/>
            <person name="Wang X."/>
            <person name="Wang C.C."/>
            <person name="Yang T.C."/>
            <person name="Huo Q.B."/>
            <person name="Li W."/>
            <person name="Chen H.Y."/>
            <person name="Chen S.E."/>
            <person name="Zhou L.G."/>
            <person name="Ni X.B."/>
            <person name="Tian J.H."/>
            <person name="Sheng Y."/>
            <person name="Liu T."/>
            <person name="Pan Y.S."/>
            <person name="Xia L.Y."/>
            <person name="Li J."/>
            <person name="Zhao F."/>
            <person name="Cao W.C."/>
        </authorList>
    </citation>
    <scope>NUCLEOTIDE SEQUENCE</scope>
    <source>
        <strain evidence="2">Rmic-2018</strain>
    </source>
</reference>
<dbReference type="SUPFAM" id="SSF55486">
    <property type="entry name" value="Metalloproteases ('zincins'), catalytic domain"/>
    <property type="match status" value="1"/>
</dbReference>
<comment type="caution">
    <text evidence="2">The sequence shown here is derived from an EMBL/GenBank/DDBJ whole genome shotgun (WGS) entry which is preliminary data.</text>
</comment>
<dbReference type="PANTHER" id="PTHR11733:SF231">
    <property type="entry name" value="LD31822P"/>
    <property type="match status" value="1"/>
</dbReference>
<organism evidence="2 3">
    <name type="scientific">Rhipicephalus microplus</name>
    <name type="common">Cattle tick</name>
    <name type="synonym">Boophilus microplus</name>
    <dbReference type="NCBI Taxonomy" id="6941"/>
    <lineage>
        <taxon>Eukaryota</taxon>
        <taxon>Metazoa</taxon>
        <taxon>Ecdysozoa</taxon>
        <taxon>Arthropoda</taxon>
        <taxon>Chelicerata</taxon>
        <taxon>Arachnida</taxon>
        <taxon>Acari</taxon>
        <taxon>Parasitiformes</taxon>
        <taxon>Ixodida</taxon>
        <taxon>Ixodoidea</taxon>
        <taxon>Ixodidae</taxon>
        <taxon>Rhipicephalinae</taxon>
        <taxon>Rhipicephalus</taxon>
        <taxon>Boophilus</taxon>
    </lineage>
</organism>
<name>A0A9J6ECI4_RHIMP</name>
<reference evidence="2" key="2">
    <citation type="submission" date="2021-09" db="EMBL/GenBank/DDBJ databases">
        <authorList>
            <person name="Jia N."/>
            <person name="Wang J."/>
            <person name="Shi W."/>
            <person name="Du L."/>
            <person name="Sun Y."/>
            <person name="Zhan W."/>
            <person name="Jiang J."/>
            <person name="Wang Q."/>
            <person name="Zhang B."/>
            <person name="Ji P."/>
            <person name="Sakyi L.B."/>
            <person name="Cui X."/>
            <person name="Yuan T."/>
            <person name="Jiang B."/>
            <person name="Yang W."/>
            <person name="Lam T.T.-Y."/>
            <person name="Chang Q."/>
            <person name="Ding S."/>
            <person name="Wang X."/>
            <person name="Zhu J."/>
            <person name="Ruan X."/>
            <person name="Zhao L."/>
            <person name="Wei J."/>
            <person name="Que T."/>
            <person name="Du C."/>
            <person name="Cheng J."/>
            <person name="Dai P."/>
            <person name="Han X."/>
            <person name="Huang E."/>
            <person name="Gao Y."/>
            <person name="Liu J."/>
            <person name="Shao H."/>
            <person name="Ye R."/>
            <person name="Li L."/>
            <person name="Wei W."/>
            <person name="Wang X."/>
            <person name="Wang C."/>
            <person name="Huo Q."/>
            <person name="Li W."/>
            <person name="Guo W."/>
            <person name="Chen H."/>
            <person name="Chen S."/>
            <person name="Zhou L."/>
            <person name="Zhou L."/>
            <person name="Ni X."/>
            <person name="Tian J."/>
            <person name="Zhou Y."/>
            <person name="Sheng Y."/>
            <person name="Liu T."/>
            <person name="Pan Y."/>
            <person name="Xia L."/>
            <person name="Li J."/>
            <person name="Zhao F."/>
            <person name="Cao W."/>
        </authorList>
    </citation>
    <scope>NUCLEOTIDE SEQUENCE</scope>
    <source>
        <strain evidence="2">Rmic-2018</strain>
        <tissue evidence="2">Larvae</tissue>
    </source>
</reference>
<evidence type="ECO:0000313" key="2">
    <source>
        <dbReference type="EMBL" id="KAH8032025.1"/>
    </source>
</evidence>
<dbReference type="InterPro" id="IPR000718">
    <property type="entry name" value="Peptidase_M13"/>
</dbReference>
<dbReference type="InterPro" id="IPR018497">
    <property type="entry name" value="Peptidase_M13_C"/>
</dbReference>
<dbReference type="InterPro" id="IPR024079">
    <property type="entry name" value="MetalloPept_cat_dom_sf"/>
</dbReference>
<sequence length="271" mass="30878">MDQNTRVKAAVKVKTVTLRTVKSTTREVNADEEKMSGDFMANYVAIARYNKKRANRYPEPSTKHQENLDLIIGNVKVDYEQNVISVPARDLLEPVFFEQVKEKFVNLSYLGSTLAAEMVSVAFAPSGSKYAAGGLQIDWWPERVNTSYDKRLRCYLSEYRQLSKDFLTSGNFSTDATPPLEVLEYLMTYSRGLEISYNMADITDTGNKQLFFARFCQALCDSDANKNTHARESLNVRLACMYPLLHSDGFRDAFACQHVHTLYPKENCPRL</sequence>
<dbReference type="Proteomes" id="UP000821866">
    <property type="component" value="Chromosome 3"/>
</dbReference>
<dbReference type="GO" id="GO:0005886">
    <property type="term" value="C:plasma membrane"/>
    <property type="evidence" value="ECO:0007669"/>
    <property type="project" value="TreeGrafter"/>
</dbReference>
<evidence type="ECO:0000259" key="1">
    <source>
        <dbReference type="Pfam" id="PF01431"/>
    </source>
</evidence>
<dbReference type="Pfam" id="PF01431">
    <property type="entry name" value="Peptidase_M13"/>
    <property type="match status" value="1"/>
</dbReference>
<dbReference type="AlphaFoldDB" id="A0A9J6ECI4"/>
<protein>
    <recommendedName>
        <fullName evidence="1">Peptidase M13 C-terminal domain-containing protein</fullName>
    </recommendedName>
</protein>
<keyword evidence="3" id="KW-1185">Reference proteome</keyword>
<dbReference type="PROSITE" id="PS51885">
    <property type="entry name" value="NEPRILYSIN"/>
    <property type="match status" value="1"/>
</dbReference>
<evidence type="ECO:0000313" key="3">
    <source>
        <dbReference type="Proteomes" id="UP000821866"/>
    </source>
</evidence>
<feature type="domain" description="Peptidase M13 C-terminal" evidence="1">
    <location>
        <begin position="80"/>
        <end position="268"/>
    </location>
</feature>
<dbReference type="GO" id="GO:0004222">
    <property type="term" value="F:metalloendopeptidase activity"/>
    <property type="evidence" value="ECO:0007669"/>
    <property type="project" value="InterPro"/>
</dbReference>
<accession>A0A9J6ECI4</accession>
<dbReference type="VEuPathDB" id="VectorBase:LOC119165363"/>
<dbReference type="Gene3D" id="3.40.390.10">
    <property type="entry name" value="Collagenase (Catalytic Domain)"/>
    <property type="match status" value="1"/>
</dbReference>
<dbReference type="PANTHER" id="PTHR11733">
    <property type="entry name" value="ZINC METALLOPROTEASE FAMILY M13 NEPRILYSIN-RELATED"/>
    <property type="match status" value="1"/>
</dbReference>
<dbReference type="GO" id="GO:0016485">
    <property type="term" value="P:protein processing"/>
    <property type="evidence" value="ECO:0007669"/>
    <property type="project" value="TreeGrafter"/>
</dbReference>